<feature type="domain" description="Tc toxin complex TcA C-terminal TcB-binding" evidence="4">
    <location>
        <begin position="1971"/>
        <end position="2196"/>
    </location>
</feature>
<feature type="domain" description="ABC toxin N-terminal" evidence="7">
    <location>
        <begin position="797"/>
        <end position="918"/>
    </location>
</feature>
<evidence type="ECO:0000256" key="1">
    <source>
        <dbReference type="ARBA" id="ARBA00023026"/>
    </source>
</evidence>
<dbReference type="InterPro" id="IPR018003">
    <property type="entry name" value="Insecticidal_toxin/plasmid_vir"/>
</dbReference>
<feature type="region of interest" description="Disordered" evidence="3">
    <location>
        <begin position="1"/>
        <end position="20"/>
    </location>
</feature>
<feature type="domain" description="TcA receptor binding" evidence="6">
    <location>
        <begin position="1393"/>
        <end position="1530"/>
    </location>
</feature>
<evidence type="ECO:0000256" key="2">
    <source>
        <dbReference type="SAM" id="Coils"/>
    </source>
</evidence>
<proteinExistence type="predicted"/>
<dbReference type="Pfam" id="PF18276">
    <property type="entry name" value="TcA_TcB_BD"/>
    <property type="match status" value="2"/>
</dbReference>
<feature type="coiled-coil region" evidence="2">
    <location>
        <begin position="1215"/>
        <end position="1287"/>
    </location>
</feature>
<dbReference type="InterPro" id="IPR041079">
    <property type="entry name" value="Neuraminidase-like"/>
</dbReference>
<dbReference type="InterPro" id="IPR040840">
    <property type="entry name" value="TcA_TcB_BD"/>
</dbReference>
<dbReference type="RefSeq" id="WP_036780757.1">
    <property type="nucleotide sequence ID" value="NZ_CAWLTM010000065.1"/>
</dbReference>
<evidence type="ECO:0000256" key="3">
    <source>
        <dbReference type="SAM" id="MobiDB-lite"/>
    </source>
</evidence>
<dbReference type="Pfam" id="PF03538">
    <property type="entry name" value="VRP1"/>
    <property type="match status" value="1"/>
</dbReference>
<gene>
    <name evidence="8" type="ORF">BA1DRAFT_03144</name>
</gene>
<protein>
    <submittedName>
        <fullName evidence="8">Virulence plasmid 28 protein</fullName>
    </submittedName>
</protein>
<evidence type="ECO:0000259" key="6">
    <source>
        <dbReference type="Pfam" id="PF18518"/>
    </source>
</evidence>
<dbReference type="EMBL" id="JFGV01000050">
    <property type="protein sequence ID" value="EYU14347.1"/>
    <property type="molecule type" value="Genomic_DNA"/>
</dbReference>
<sequence length="2271" mass="259227">MSTMTSERPEMAQQEQKANRLHEASILKRANPQLQNAVHLALTTPHADQQGYNSKFGGRASQYVAPGAVASMFSPAAYLTELYRQARDLHTESSIYHLDKRRPDLKSLTLSQQNMDDEVSTLSLSNKVLLEGIKTQTGLEGHTNVMKALSTFRSSGSMPYNDAYESVCKVIQLQAPVLEQFSESPEITKLMYQTSLLGINASVSPELFNILVEKITDDEDEIKRLYGKNFGDIEPSLMATPEKLKSYYNLTNEEVNQFINQQNIKRIHEEMNSEYGSQQPAQYYLLRLNKIICLSQSTGLTPTILKSIISSSTYQEVSIYPEITLEAVITVYNELSDGPDIDAKILKKIFRVKYYMQRYGIDAETALILCNVPISGNIYNGSPSQLFNRLFNIPPLDDKNFSASDEEEIDLNQGSTNDWRKAVLKRAFNVDDDSLKRLFKITNRHNTNGKIISSVANLSYLYLAKLLADIHQLTVDELDLLLITIDEGTNNLSGISDDNLAVLIDKLYAVTSWLRTRKWSMYLLFMMTTTDYNQTLTPEIQNLLDAVYNGLQNFNSENEANLLSKISPYIAAALQLQSENTAYYILNWADQLKPGSGAMTATKFWEWLQASHNPEQSTAITEEQAVQYCQCLAQLALIYRSTGLSESTLRLFVTKPQLFGLTAGSASTHNALSLIKLTRFTDWVNSLGEKASSVLTEFEKGTLTAELLANALSLDKNLLEQASNQAQVNFADWPSIDSLLQWINIARQLNISPQDVSTLTQVLIKEPPPDYNQWENVAAILTAGLDTPKTNILHNFLDESRSTALSTYYIANKDKDAEIKNRDDLYQYLLIDNQVSTAIKTTPITEAIASIQLYINRALKNMEGNSVSQVTTRPFFTDWDKYNKRYSTWASIAKLIYYPENYIDPTIRIGRTKMMDTLLQSISQSQLNTDTVEDAFMSYLTSFEQMANLEIISAYHDNTNSDQGLTYFIGHSKTEVNQYYWRSVDHNKFSDGKFPANAWNEWHKIDCPINPYQSTIRPVIFQSRLYLIWLEQKKIAKQTENNHQTVEDYHYELKLAHIRYDGTWNTPITFDVSDKVSAILNILTPLEQANKPALLTQLKKYQKQLEEELKKAIKQKQENLERMEEDRAKGLIPVLPLRPLLIPPKPQESLNLLEELLKKWRTHLEDWGNQKQSSTQVEIWEELKKLNQQEIQRLDWSLGFYCINHQDEDKLLVIFYRKQNELDEYKRKVKELAEAERKVKEIAEKGEETEVETDFLTVEKAREIERKLKEKLEKERLEALIQKLMQELMQGVYISSNMLFENIEPEQHRTIYELTYSQFDTNNIIRVNNWNPVTHEINDDNILTVHNDKNGAQYMQCGDYRIRLNTLFARKLVSRATAGIDTILNIETQNIQEPTLWNDNFIATLPIYRPDLHGNSNNITIMLVNDIEKPNEENIIYQGELKDEIQLIDLSKTYISVINGSNSTEPGNERENGECWIYLFVKYSENPIYIGEFWFTNKTNFQGYYPKGYKENTDPIFTENKLGTEPMDFSGANSLYFWELFYYAPMLIAQRLLHEQNFDEANRWLKYVWNPSGYIEHGQIQRHRWNVRPLLEDTSWNDDPLDSVDPDAIAQYDPMHYKVVTFMRTLDLLLDRGDYAYRQLERDTLNEAKMWYMQALHLLGDKPHLSFSSTWRKPSLGDAARTEKQEEHAHAMTALRQGDISRHNHPTDLFLPQVNEVMQNYWQKLEQRLYNLRHNLSIDGQLLHLPIYATPADPKALLSAAVANSQGGSKLPTSFMSLWRFPQMLENARGMVSQLTQFGSTLQNIIERQDAEALNTLLQNQAAELILTNLSIQDKTIEELDAEKIVLEKSKAGAQSRFDSYKKLYDENINAGENRVITLHASVAGLSTALQASRLAGAALDLAPNIFGFADGGSRWGAIAEATGNVMEFSASVMNTEADKISQSEAYRRRHQEWKIQRNNAEAEIKQIDAQLQSLAVRRGAAVLQKTSLKTQQEQTQAQLTFLQRKFSNQTLYHWLRGRLAAIYFQFYDLAVTRCLMAEMAYRWETNDATARFIKPGAWQGTHAGLLAGETLMLNLAQMEDAYLRWDQRALEVERTISLAQLYGTLPEKSFNLATRISTLLTGSTTEPVDAHPVTLENSQLSAKISLSGLSLHNDYPEGNGVGNIRRIKQISVTLPALLGPYQDVQAILAYSGSETGLAESCKSLAISHGMNDSGQFQLDFNNGKFLPFEGIAINDTGTLTLNFPNATGKQQVMLQALSDIILHIRYTICQ</sequence>
<evidence type="ECO:0000313" key="9">
    <source>
        <dbReference type="Proteomes" id="UP000023464"/>
    </source>
</evidence>
<feature type="domain" description="Tc toxin complex TcA C-terminal TcB-binding" evidence="4">
    <location>
        <begin position="2202"/>
        <end position="2268"/>
    </location>
</feature>
<evidence type="ECO:0000259" key="5">
    <source>
        <dbReference type="Pfam" id="PF18413"/>
    </source>
</evidence>
<dbReference type="InterPro" id="IPR046839">
    <property type="entry name" value="ABC_toxin_N"/>
</dbReference>
<feature type="coiled-coil region" evidence="2">
    <location>
        <begin position="1944"/>
        <end position="2006"/>
    </location>
</feature>
<evidence type="ECO:0000313" key="8">
    <source>
        <dbReference type="EMBL" id="EYU14347.1"/>
    </source>
</evidence>
<keyword evidence="9" id="KW-1185">Reference proteome</keyword>
<dbReference type="PATRIC" id="fig|1393736.3.peg.3224"/>
<feature type="coiled-coil region" evidence="2">
    <location>
        <begin position="1091"/>
        <end position="1129"/>
    </location>
</feature>
<organism evidence="8 9">
    <name type="scientific">Photorhabdus aegyptia</name>
    <dbReference type="NCBI Taxonomy" id="2805098"/>
    <lineage>
        <taxon>Bacteria</taxon>
        <taxon>Pseudomonadati</taxon>
        <taxon>Pseudomonadota</taxon>
        <taxon>Gammaproteobacteria</taxon>
        <taxon>Enterobacterales</taxon>
        <taxon>Morganellaceae</taxon>
        <taxon>Photorhabdus</taxon>
    </lineage>
</organism>
<accession>A0A022PDV7</accession>
<evidence type="ECO:0000259" key="4">
    <source>
        <dbReference type="Pfam" id="PF18276"/>
    </source>
</evidence>
<reference evidence="8 9" key="1">
    <citation type="submission" date="2014-03" db="EMBL/GenBank/DDBJ databases">
        <title>Draft Genome of Photorhabdus luminescens BA1, an Egyptian Isolate.</title>
        <authorList>
            <person name="Ghazal S."/>
            <person name="Hurst S.G.IV."/>
            <person name="Morris K."/>
            <person name="Thomas K."/>
            <person name="Tisa L.S."/>
        </authorList>
    </citation>
    <scope>NUCLEOTIDE SEQUENCE [LARGE SCALE GENOMIC DNA]</scope>
    <source>
        <strain evidence="8 9">BA1</strain>
    </source>
</reference>
<dbReference type="Proteomes" id="UP000023464">
    <property type="component" value="Unassembled WGS sequence"/>
</dbReference>
<evidence type="ECO:0000259" key="7">
    <source>
        <dbReference type="Pfam" id="PF20220"/>
    </source>
</evidence>
<feature type="domain" description="Neuraminidase-like" evidence="5">
    <location>
        <begin position="949"/>
        <end position="1104"/>
    </location>
</feature>
<dbReference type="Pfam" id="PF18413">
    <property type="entry name" value="Neuraminidase"/>
    <property type="match status" value="1"/>
</dbReference>
<comment type="caution">
    <text evidence="8">The sequence shown here is derived from an EMBL/GenBank/DDBJ whole genome shotgun (WGS) entry which is preliminary data.</text>
</comment>
<dbReference type="Pfam" id="PF18518">
    <property type="entry name" value="TcA_RBD"/>
    <property type="match status" value="1"/>
</dbReference>
<keyword evidence="1" id="KW-0843">Virulence</keyword>
<name>A0A022PDV7_9GAMM</name>
<dbReference type="Pfam" id="PF20220">
    <property type="entry name" value="ABC_toxin_N"/>
    <property type="match status" value="1"/>
</dbReference>
<keyword evidence="2" id="KW-0175">Coiled coil</keyword>
<dbReference type="InterPro" id="IPR041568">
    <property type="entry name" value="TcA_RBD"/>
</dbReference>